<dbReference type="InterPro" id="IPR036236">
    <property type="entry name" value="Znf_C2H2_sf"/>
</dbReference>
<dbReference type="Gene3D" id="3.30.160.60">
    <property type="entry name" value="Classic Zinc Finger"/>
    <property type="match status" value="1"/>
</dbReference>
<dbReference type="GO" id="GO:0000395">
    <property type="term" value="P:mRNA 5'-splice site recognition"/>
    <property type="evidence" value="ECO:0007669"/>
    <property type="project" value="UniProtKB-UniRule"/>
</dbReference>
<sequence length="713" mass="78474">MEFRIVDMKEELADMVKECRSLRQLAKSRRSLQLINPVPDLLSTFPERHVCDKLASAYMRTFEQTYRIMHVPSFWRDYYRFWEAPQSASTSFLIQLGLILSIGVTFYPNLGELERLHRLAQTWIYAAQWWLVGPAEKNNKDFRRRPSFLPTLGVATNKPYWGVTVVIYRISVKDGYDYGLTSTPSNLFRPKAFPRRSASNALDNNSGASSQDFNDHLPNNINDADIGPDIEELPILKPMHQFTDSSIQLVMRQSLEIRMEAARLINSDPEESYEAALQLATDLQKACRDLAAYFQLHWPQSSTKTDLHCKFLDMQLRRYVLLLHRPYMLQARQGPRFYLSRKICVESAMVIASYAKNIKLPSDVLDDLSRLMLMSAGPFCGALHLDTITVLGLERRPIIRILEHINDQLLQIVALGIPRFKRYILLTGVLCQIDALENGKSNARPLLINAIQEGVKKCYTALQASQSVNTPETLICTDTSPGLDFDFMDPNLDFSSFFAHFGDYCDVYLTHDSMSVRKAHNSGRNHLRNVVEYYQQIGQEKAQSVIDSITSSYAAEGQAVPNPAMAPPGAFPPPFPFPGRPGQLPPPPFGFPPPGAVNGAPGMPPPPGAKGPPFPPPFPPTSGAPGGLPPIPNMPGAPGNAPFPPPPGGFPPNFQLPPGAPGFPPMPGLPGQPGFSPSPGPGGPPGQDGGYAPPPGVGSTGLPGPPPGLGEPR</sequence>
<evidence type="ECO:0000256" key="6">
    <source>
        <dbReference type="ARBA" id="ARBA00023015"/>
    </source>
</evidence>
<feature type="compositionally biased region" description="Pro residues" evidence="13">
    <location>
        <begin position="564"/>
        <end position="595"/>
    </location>
</feature>
<dbReference type="SUPFAM" id="SSF57667">
    <property type="entry name" value="beta-beta-alpha zinc fingers"/>
    <property type="match status" value="1"/>
</dbReference>
<evidence type="ECO:0000256" key="12">
    <source>
        <dbReference type="HAMAP-Rule" id="MF_03153"/>
    </source>
</evidence>
<evidence type="ECO:0000259" key="14">
    <source>
        <dbReference type="PROSITE" id="PS50171"/>
    </source>
</evidence>
<dbReference type="GO" id="GO:0001228">
    <property type="term" value="F:DNA-binding transcription activator activity, RNA polymerase II-specific"/>
    <property type="evidence" value="ECO:0007669"/>
    <property type="project" value="TreeGrafter"/>
</dbReference>
<evidence type="ECO:0000256" key="13">
    <source>
        <dbReference type="SAM" id="MobiDB-lite"/>
    </source>
</evidence>
<feature type="compositionally biased region" description="Pro residues" evidence="13">
    <location>
        <begin position="602"/>
        <end position="684"/>
    </location>
</feature>
<dbReference type="InterPro" id="IPR003604">
    <property type="entry name" value="Matrin/U1-like-C_Znf_C2H2"/>
</dbReference>
<dbReference type="GO" id="GO:0000243">
    <property type="term" value="C:commitment complex"/>
    <property type="evidence" value="ECO:0007669"/>
    <property type="project" value="UniProtKB-UniRule"/>
</dbReference>
<evidence type="ECO:0000256" key="9">
    <source>
        <dbReference type="ARBA" id="ARBA00023242"/>
    </source>
</evidence>
<comment type="subunit">
    <text evidence="12">U1 snRNP is composed of the 7 core Sm proteins B/B', D1, D2, D3, E, F and G that assemble in a heptameric protein ring on the Sm site of the small nuclear RNA to form the core snRNP, and at least 3 U1 snRNP-specific proteins U1-70K, U1-A and U1-C. U1-C interacts with U1 snRNA and the 5' splice-site region of the pre-mRNA.</text>
</comment>
<keyword evidence="4 12" id="KW-0862">Zinc</keyword>
<dbReference type="Proteomes" id="UP000326565">
    <property type="component" value="Unassembled WGS sequence"/>
</dbReference>
<keyword evidence="3 12" id="KW-0863">Zinc-finger</keyword>
<evidence type="ECO:0000256" key="4">
    <source>
        <dbReference type="ARBA" id="ARBA00022833"/>
    </source>
</evidence>
<dbReference type="GO" id="GO:0005685">
    <property type="term" value="C:U1 snRNP"/>
    <property type="evidence" value="ECO:0007669"/>
    <property type="project" value="UniProtKB-UniRule"/>
</dbReference>
<dbReference type="GO" id="GO:0030619">
    <property type="term" value="F:U1 snRNA binding"/>
    <property type="evidence" value="ECO:0007669"/>
    <property type="project" value="UniProtKB-UniRule"/>
</dbReference>
<keyword evidence="10 12" id="KW-0687">Ribonucleoprotein</keyword>
<keyword evidence="9 12" id="KW-0539">Nucleus</keyword>
<comment type="function">
    <text evidence="12">Component of the spliceosomal U1 snRNP, which is essential for recognition of the pre-mRNA 5' splice-site and the subsequent assembly of the spliceosome. U1-C is directly involved in initial 5' splice-site recognition for both constitutive and regulated alternative splicing. The interaction with the 5' splice-site seems to precede base-pairing between the pre-mRNA and the U1 snRNA. Stimulates commitment or early (E) complex formation by stabilizing the base pairing of the 5' end of the U1 snRNA and the 5' splice-site region.</text>
</comment>
<comment type="subcellular location">
    <subcellularLocation>
        <location evidence="1 12">Nucleus</location>
    </subcellularLocation>
</comment>
<dbReference type="GO" id="GO:0000387">
    <property type="term" value="P:spliceosomal snRNP assembly"/>
    <property type="evidence" value="ECO:0007669"/>
    <property type="project" value="UniProtKB-UniRule"/>
</dbReference>
<evidence type="ECO:0000256" key="11">
    <source>
        <dbReference type="ARBA" id="ARBA00046357"/>
    </source>
</evidence>
<feature type="region of interest" description="Disordered" evidence="13">
    <location>
        <begin position="560"/>
        <end position="713"/>
    </location>
</feature>
<accession>A0A5N5XEV2</accession>
<dbReference type="FunFam" id="3.30.160.60:FF:000059">
    <property type="entry name" value="U1 small nuclear ribonucleoprotein C"/>
    <property type="match status" value="1"/>
</dbReference>
<keyword evidence="5 12" id="KW-0694">RNA-binding</keyword>
<dbReference type="InterPro" id="IPR013085">
    <property type="entry name" value="U1-CZ_Znf_C2H2"/>
</dbReference>
<dbReference type="PANTHER" id="PTHR31944">
    <property type="entry name" value="HEME-RESPONSIVE ZINC FINGER TRANSCRIPTION FACTOR HAP1"/>
    <property type="match status" value="1"/>
</dbReference>
<evidence type="ECO:0000256" key="7">
    <source>
        <dbReference type="ARBA" id="ARBA00023125"/>
    </source>
</evidence>
<dbReference type="HAMAP" id="MF_03153">
    <property type="entry name" value="U1_C"/>
    <property type="match status" value="1"/>
</dbReference>
<comment type="similarity">
    <text evidence="12">Belongs to the U1 small nuclear ribonucleoprotein C family.</text>
</comment>
<dbReference type="EMBL" id="ML732152">
    <property type="protein sequence ID" value="KAB8079231.1"/>
    <property type="molecule type" value="Genomic_DNA"/>
</dbReference>
<evidence type="ECO:0000256" key="2">
    <source>
        <dbReference type="ARBA" id="ARBA00022723"/>
    </source>
</evidence>
<dbReference type="InterPro" id="IPR051430">
    <property type="entry name" value="Fungal_TF_Env_Response"/>
</dbReference>
<organism evidence="15 16">
    <name type="scientific">Aspergillus leporis</name>
    <dbReference type="NCBI Taxonomy" id="41062"/>
    <lineage>
        <taxon>Eukaryota</taxon>
        <taxon>Fungi</taxon>
        <taxon>Dikarya</taxon>
        <taxon>Ascomycota</taxon>
        <taxon>Pezizomycotina</taxon>
        <taxon>Eurotiomycetes</taxon>
        <taxon>Eurotiomycetidae</taxon>
        <taxon>Eurotiales</taxon>
        <taxon>Aspergillaceae</taxon>
        <taxon>Aspergillus</taxon>
        <taxon>Aspergillus subgen. Circumdati</taxon>
    </lineage>
</organism>
<proteinExistence type="inferred from homology"/>
<evidence type="ECO:0000256" key="10">
    <source>
        <dbReference type="ARBA" id="ARBA00023274"/>
    </source>
</evidence>
<evidence type="ECO:0000313" key="15">
    <source>
        <dbReference type="EMBL" id="KAB8079231.1"/>
    </source>
</evidence>
<dbReference type="PANTHER" id="PTHR31944:SF129">
    <property type="entry name" value="ASPYRIDONES CLUSTER REGULATOR APDR-RELATED"/>
    <property type="match status" value="1"/>
</dbReference>
<dbReference type="GO" id="GO:0030627">
    <property type="term" value="F:pre-mRNA 5'-splice site binding"/>
    <property type="evidence" value="ECO:0007669"/>
    <property type="project" value="InterPro"/>
</dbReference>
<dbReference type="SMART" id="SM00451">
    <property type="entry name" value="ZnF_U1"/>
    <property type="match status" value="1"/>
</dbReference>
<protein>
    <recommendedName>
        <fullName evidence="12">U1 small nuclear ribonucleoprotein C</fullName>
        <shortName evidence="12">U1 snRNP C</shortName>
        <shortName evidence="12">U1-C</shortName>
        <shortName evidence="12">U1C</shortName>
    </recommendedName>
</protein>
<evidence type="ECO:0000256" key="5">
    <source>
        <dbReference type="ARBA" id="ARBA00022884"/>
    </source>
</evidence>
<evidence type="ECO:0000256" key="8">
    <source>
        <dbReference type="ARBA" id="ARBA00023163"/>
    </source>
</evidence>
<keyword evidence="16" id="KW-1185">Reference proteome</keyword>
<dbReference type="OrthoDB" id="4337792at2759"/>
<dbReference type="PROSITE" id="PS50171">
    <property type="entry name" value="ZF_MATRIN"/>
    <property type="match status" value="1"/>
</dbReference>
<feature type="domain" description="Matrin-type" evidence="14">
    <location>
        <begin position="500"/>
        <end position="532"/>
    </location>
</feature>
<dbReference type="Pfam" id="PF06220">
    <property type="entry name" value="zf-U1"/>
    <property type="match status" value="1"/>
</dbReference>
<feature type="compositionally biased region" description="Pro residues" evidence="13">
    <location>
        <begin position="703"/>
        <end position="713"/>
    </location>
</feature>
<gene>
    <name evidence="15" type="ORF">BDV29DRAFT_152090</name>
</gene>
<feature type="region of interest" description="Disordered" evidence="13">
    <location>
        <begin position="198"/>
        <end position="221"/>
    </location>
</feature>
<comment type="subunit">
    <text evidence="11">Component of the U1 snRNP. The U1 snRNP is composed of the U1 snRNA and the 7 core Sm proteins SNRPB, SNRPD1, SNRPD2, SNRPD3, SNRPE, SNRPF and SNRPG that assemble in a heptameric protein ring on the Sm site of the small nuclear RNA to form the core snRNP, and at least 3 U1 snRNP-specific proteins SNRNP70/U1-70K, SNRPA/U1-A and SNRPC/U1-C. SNRPC/U1-C interacts with U1 snRNA and the 5' splice-site region of the pre-mRNA. Interacts (via N-terminus) with TIA1 (via C-terminus); thereby promoting spliceosomal U1 snRNP recruitment to 5' splice sites.</text>
</comment>
<reference evidence="15 16" key="1">
    <citation type="submission" date="2019-04" db="EMBL/GenBank/DDBJ databases">
        <title>Friends and foes A comparative genomics study of 23 Aspergillus species from section Flavi.</title>
        <authorList>
            <consortium name="DOE Joint Genome Institute"/>
            <person name="Kjaerbolling I."/>
            <person name="Vesth T."/>
            <person name="Frisvad J.C."/>
            <person name="Nybo J.L."/>
            <person name="Theobald S."/>
            <person name="Kildgaard S."/>
            <person name="Isbrandt T."/>
            <person name="Kuo A."/>
            <person name="Sato A."/>
            <person name="Lyhne E.K."/>
            <person name="Kogle M.E."/>
            <person name="Wiebenga A."/>
            <person name="Kun R.S."/>
            <person name="Lubbers R.J."/>
            <person name="Makela M.R."/>
            <person name="Barry K."/>
            <person name="Chovatia M."/>
            <person name="Clum A."/>
            <person name="Daum C."/>
            <person name="Haridas S."/>
            <person name="He G."/>
            <person name="LaButti K."/>
            <person name="Lipzen A."/>
            <person name="Mondo S."/>
            <person name="Riley R."/>
            <person name="Salamov A."/>
            <person name="Simmons B.A."/>
            <person name="Magnuson J.K."/>
            <person name="Henrissat B."/>
            <person name="Mortensen U.H."/>
            <person name="Larsen T.O."/>
            <person name="Devries R.P."/>
            <person name="Grigoriev I.V."/>
            <person name="Machida M."/>
            <person name="Baker S.E."/>
            <person name="Andersen M.R."/>
        </authorList>
    </citation>
    <scope>NUCLEOTIDE SEQUENCE [LARGE SCALE GENOMIC DNA]</scope>
    <source>
        <strain evidence="15 16">CBS 151.66</strain>
    </source>
</reference>
<dbReference type="InterPro" id="IPR017340">
    <property type="entry name" value="U1_snRNP-C"/>
</dbReference>
<dbReference type="CDD" id="cd12148">
    <property type="entry name" value="fungal_TF_MHR"/>
    <property type="match status" value="1"/>
</dbReference>
<dbReference type="AlphaFoldDB" id="A0A5N5XEV2"/>
<keyword evidence="6" id="KW-0805">Transcription regulation</keyword>
<dbReference type="InterPro" id="IPR000690">
    <property type="entry name" value="Matrin/U1-C_Znf_C2H2"/>
</dbReference>
<evidence type="ECO:0000256" key="1">
    <source>
        <dbReference type="ARBA" id="ARBA00004123"/>
    </source>
</evidence>
<dbReference type="GO" id="GO:0008270">
    <property type="term" value="F:zinc ion binding"/>
    <property type="evidence" value="ECO:0007669"/>
    <property type="project" value="UniProtKB-UniRule"/>
</dbReference>
<evidence type="ECO:0000313" key="16">
    <source>
        <dbReference type="Proteomes" id="UP000326565"/>
    </source>
</evidence>
<keyword evidence="8" id="KW-0804">Transcription</keyword>
<name>A0A5N5XEV2_9EURO</name>
<dbReference type="GO" id="GO:0071004">
    <property type="term" value="C:U2-type prespliceosome"/>
    <property type="evidence" value="ECO:0007669"/>
    <property type="project" value="UniProtKB-UniRule"/>
</dbReference>
<dbReference type="GO" id="GO:0003729">
    <property type="term" value="F:mRNA binding"/>
    <property type="evidence" value="ECO:0007669"/>
    <property type="project" value="UniProtKB-UniRule"/>
</dbReference>
<dbReference type="GO" id="GO:0000978">
    <property type="term" value="F:RNA polymerase II cis-regulatory region sequence-specific DNA binding"/>
    <property type="evidence" value="ECO:0007669"/>
    <property type="project" value="TreeGrafter"/>
</dbReference>
<evidence type="ECO:0000256" key="3">
    <source>
        <dbReference type="ARBA" id="ARBA00022771"/>
    </source>
</evidence>
<keyword evidence="2 12" id="KW-0479">Metal-binding</keyword>
<keyword evidence="7" id="KW-0238">DNA-binding</keyword>